<dbReference type="OrthoDB" id="5334244at2759"/>
<feature type="compositionally biased region" description="Basic and acidic residues" evidence="1">
    <location>
        <begin position="129"/>
        <end position="141"/>
    </location>
</feature>
<name>A0A8A3P1T3_9HELO</name>
<reference evidence="2" key="1">
    <citation type="submission" date="2020-10" db="EMBL/GenBank/DDBJ databases">
        <title>Genome Sequence of Monilinia vaccinii-corymbosi Sheds Light on Mummy Berry Disease Infection of Blueberry and Mating Type.</title>
        <authorList>
            <person name="Yow A.G."/>
            <person name="Zhang Y."/>
            <person name="Bansal K."/>
            <person name="Eacker S.M."/>
            <person name="Sullivan S."/>
            <person name="Liachko I."/>
            <person name="Cubeta M.A."/>
            <person name="Rollins J.A."/>
            <person name="Ashrafi H."/>
        </authorList>
    </citation>
    <scope>NUCLEOTIDE SEQUENCE</scope>
    <source>
        <strain evidence="2">RL-1</strain>
    </source>
</reference>
<dbReference type="EMBL" id="CP063405">
    <property type="protein sequence ID" value="QSZ29126.1"/>
    <property type="molecule type" value="Genomic_DNA"/>
</dbReference>
<sequence>MPFIPNILYRQPARLRAPILMSRCRQSASTRAFSSTSFRASTQGYGDAKGDPVAENPQDQGASNPKKHNLEHPGPDPVPEGQGTGGGPTKGGSGGSKSPEDASAQSGGSRSKEAKETGSSPTGGSIKESGGKSKPPKEKSVDGALPKILSEDQPGPESLSKQAEVDKHNREFKKGHDRIELRACR</sequence>
<protein>
    <submittedName>
        <fullName evidence="2">Uncharacterized protein</fullName>
    </submittedName>
</protein>
<organism evidence="2 3">
    <name type="scientific">Monilinia vaccinii-corymbosi</name>
    <dbReference type="NCBI Taxonomy" id="61207"/>
    <lineage>
        <taxon>Eukaryota</taxon>
        <taxon>Fungi</taxon>
        <taxon>Dikarya</taxon>
        <taxon>Ascomycota</taxon>
        <taxon>Pezizomycotina</taxon>
        <taxon>Leotiomycetes</taxon>
        <taxon>Helotiales</taxon>
        <taxon>Sclerotiniaceae</taxon>
        <taxon>Monilinia</taxon>
    </lineage>
</organism>
<feature type="compositionally biased region" description="Gly residues" evidence="1">
    <location>
        <begin position="82"/>
        <end position="95"/>
    </location>
</feature>
<keyword evidence="3" id="KW-1185">Reference proteome</keyword>
<feature type="compositionally biased region" description="Low complexity" evidence="1">
    <location>
        <begin position="25"/>
        <end position="43"/>
    </location>
</feature>
<evidence type="ECO:0000313" key="2">
    <source>
        <dbReference type="EMBL" id="QSZ29126.1"/>
    </source>
</evidence>
<dbReference type="Proteomes" id="UP000672032">
    <property type="component" value="Chromosome 1"/>
</dbReference>
<accession>A0A8A3P1T3</accession>
<dbReference type="AlphaFoldDB" id="A0A8A3P1T3"/>
<evidence type="ECO:0000256" key="1">
    <source>
        <dbReference type="SAM" id="MobiDB-lite"/>
    </source>
</evidence>
<feature type="compositionally biased region" description="Basic and acidic residues" evidence="1">
    <location>
        <begin position="163"/>
        <end position="185"/>
    </location>
</feature>
<evidence type="ECO:0000313" key="3">
    <source>
        <dbReference type="Proteomes" id="UP000672032"/>
    </source>
</evidence>
<proteinExistence type="predicted"/>
<gene>
    <name evidence="2" type="ORF">DSL72_003636</name>
</gene>
<feature type="region of interest" description="Disordered" evidence="1">
    <location>
        <begin position="25"/>
        <end position="185"/>
    </location>
</feature>